<accession>A0A095TQI1</accession>
<dbReference type="AlphaFoldDB" id="A0A095TQI1"/>
<evidence type="ECO:0000256" key="1">
    <source>
        <dbReference type="SAM" id="SignalP"/>
    </source>
</evidence>
<protein>
    <submittedName>
        <fullName evidence="2">Uncharacterized protein</fullName>
    </submittedName>
</protein>
<dbReference type="Proteomes" id="UP000029444">
    <property type="component" value="Unassembled WGS sequence"/>
</dbReference>
<evidence type="ECO:0000313" key="3">
    <source>
        <dbReference type="Proteomes" id="UP000029444"/>
    </source>
</evidence>
<keyword evidence="1" id="KW-0732">Signal</keyword>
<gene>
    <name evidence="2" type="ORF">Y5S_01974</name>
</gene>
<organism evidence="2 3">
    <name type="scientific">Alcanivorax nanhaiticus</name>
    <dbReference type="NCBI Taxonomy" id="1177154"/>
    <lineage>
        <taxon>Bacteria</taxon>
        <taxon>Pseudomonadati</taxon>
        <taxon>Pseudomonadota</taxon>
        <taxon>Gammaproteobacteria</taxon>
        <taxon>Oceanospirillales</taxon>
        <taxon>Alcanivoracaceae</taxon>
        <taxon>Alcanivorax</taxon>
    </lineage>
</organism>
<feature type="chain" id="PRO_5001909902" evidence="1">
    <location>
        <begin position="28"/>
        <end position="236"/>
    </location>
</feature>
<comment type="caution">
    <text evidence="2">The sequence shown here is derived from an EMBL/GenBank/DDBJ whole genome shotgun (WGS) entry which is preliminary data.</text>
</comment>
<dbReference type="EMBL" id="ARXV01000007">
    <property type="protein sequence ID" value="KGD64608.1"/>
    <property type="molecule type" value="Genomic_DNA"/>
</dbReference>
<reference evidence="2 3" key="1">
    <citation type="submission" date="2012-09" db="EMBL/GenBank/DDBJ databases">
        <title>Genome Sequence of alkane-degrading Bacterium Alcanivorax sp. 19-m-6.</title>
        <authorList>
            <person name="Lai Q."/>
            <person name="Shao Z."/>
        </authorList>
    </citation>
    <scope>NUCLEOTIDE SEQUENCE [LARGE SCALE GENOMIC DNA]</scope>
    <source>
        <strain evidence="2 3">19-m-6</strain>
    </source>
</reference>
<keyword evidence="3" id="KW-1185">Reference proteome</keyword>
<name>A0A095TQI1_9GAMM</name>
<feature type="signal peptide" evidence="1">
    <location>
        <begin position="1"/>
        <end position="27"/>
    </location>
</feature>
<dbReference type="PATRIC" id="fig|1177154.3.peg.2007"/>
<sequence>MSSRRYFYAVNGSLALLAISLSAPVTASEVTGLTTFVPNTPALAEEVNGNFDSVKTAVDDNDQRITDLEAKLLDGAVSLSAFAFSEWRANTNPSSACQMSRLGTYAYFDLFWAKSVGCQMSAPLHLPQGATVSGLSCLVNDNIYGTTEDTFFSNVSLRRLDLSTANLDVIYRISQNSINVGLQTITGAPNTPEPNDLIIDNSQFAYTLMVSSDYASDVDAGDVLKLHGCKVEYSLP</sequence>
<evidence type="ECO:0000313" key="2">
    <source>
        <dbReference type="EMBL" id="KGD64608.1"/>
    </source>
</evidence>
<proteinExistence type="predicted"/>